<organism evidence="1 2">
    <name type="scientific">Ancylostoma ceylanicum</name>
    <dbReference type="NCBI Taxonomy" id="53326"/>
    <lineage>
        <taxon>Eukaryota</taxon>
        <taxon>Metazoa</taxon>
        <taxon>Ecdysozoa</taxon>
        <taxon>Nematoda</taxon>
        <taxon>Chromadorea</taxon>
        <taxon>Rhabditida</taxon>
        <taxon>Rhabditina</taxon>
        <taxon>Rhabditomorpha</taxon>
        <taxon>Strongyloidea</taxon>
        <taxon>Ancylostomatidae</taxon>
        <taxon>Ancylostomatinae</taxon>
        <taxon>Ancylostoma</taxon>
    </lineage>
</organism>
<dbReference type="Proteomes" id="UP000024635">
    <property type="component" value="Unassembled WGS sequence"/>
</dbReference>
<protein>
    <submittedName>
        <fullName evidence="1">Uncharacterized protein</fullName>
    </submittedName>
</protein>
<evidence type="ECO:0000313" key="2">
    <source>
        <dbReference type="Proteomes" id="UP000024635"/>
    </source>
</evidence>
<dbReference type="EMBL" id="JARK01001451">
    <property type="protein sequence ID" value="EYC00529.1"/>
    <property type="molecule type" value="Genomic_DNA"/>
</dbReference>
<gene>
    <name evidence="1" type="primary">Acey_s0115.g518</name>
    <name evidence="1" type="ORF">Y032_0115g518</name>
</gene>
<sequence>MQEMTQFKDADKTVFENDIANSKALRPTSKLVSGNWLPIVQQEVFSSVTPLWMQHRSSSWCESVSLMYSK</sequence>
<name>A0A016TC67_9BILA</name>
<dbReference type="AlphaFoldDB" id="A0A016TC67"/>
<proteinExistence type="predicted"/>
<keyword evidence="2" id="KW-1185">Reference proteome</keyword>
<comment type="caution">
    <text evidence="1">The sequence shown here is derived from an EMBL/GenBank/DDBJ whole genome shotgun (WGS) entry which is preliminary data.</text>
</comment>
<accession>A0A016TC67</accession>
<evidence type="ECO:0000313" key="1">
    <source>
        <dbReference type="EMBL" id="EYC00529.1"/>
    </source>
</evidence>
<reference evidence="2" key="1">
    <citation type="journal article" date="2015" name="Nat. Genet.">
        <title>The genome and transcriptome of the zoonotic hookworm Ancylostoma ceylanicum identify infection-specific gene families.</title>
        <authorList>
            <person name="Schwarz E.M."/>
            <person name="Hu Y."/>
            <person name="Antoshechkin I."/>
            <person name="Miller M.M."/>
            <person name="Sternberg P.W."/>
            <person name="Aroian R.V."/>
        </authorList>
    </citation>
    <scope>NUCLEOTIDE SEQUENCE</scope>
    <source>
        <strain evidence="2">HY135</strain>
    </source>
</reference>